<keyword evidence="9" id="KW-1185">Reference proteome</keyword>
<dbReference type="InterPro" id="IPR013083">
    <property type="entry name" value="Znf_RING/FYVE/PHD"/>
</dbReference>
<feature type="domain" description="RING-type" evidence="7">
    <location>
        <begin position="7"/>
        <end position="50"/>
    </location>
</feature>
<keyword evidence="3" id="KW-0862">Zinc</keyword>
<dbReference type="PROSITE" id="PS50089">
    <property type="entry name" value="ZF_RING_2"/>
    <property type="match status" value="1"/>
</dbReference>
<evidence type="ECO:0000313" key="9">
    <source>
        <dbReference type="Proteomes" id="UP001488838"/>
    </source>
</evidence>
<keyword evidence="5" id="KW-0175">Coiled coil</keyword>
<evidence type="ECO:0000259" key="7">
    <source>
        <dbReference type="PROSITE" id="PS50089"/>
    </source>
</evidence>
<dbReference type="GO" id="GO:0090734">
    <property type="term" value="C:site of DNA damage"/>
    <property type="evidence" value="ECO:0007669"/>
    <property type="project" value="TreeGrafter"/>
</dbReference>
<dbReference type="Pfam" id="PF13639">
    <property type="entry name" value="zf-RING_2"/>
    <property type="match status" value="1"/>
</dbReference>
<dbReference type="CDD" id="cd16480">
    <property type="entry name" value="RING-H2_TRAIP"/>
    <property type="match status" value="1"/>
</dbReference>
<sequence>MPIRALCTICSDFFDHSRDVAAIHCGHTFHMQCLIQWFETAPSRTCPQCRIQVGKKAIINKLFFDLAQEEESVLDAEFLKNELDSIRAQLSQKEREKRDSQAIIDTLRDTLEERNATKQMKFLEQQQDETKQAREEARRLKSKMKTMEQIELLLQSQRSEVEEMIRDMGVGQSAVEQLAVYCVSLKKEYENLKEARRASGELADKLKKDLASSRSKLKTVYTELDQAKLELRSTQKDLQNADKEIASLRKKLTMLQGTLNLPPVTSETVSRLVLESPAPVEMLNPKLHRPSFGDEIDFNATFDVDTPPSQTSSSQHHPKKPCLERARSPMQDVLKKIPKVSRQEPQLSLGGQRCVGEPDEELAGAFPLFIRNAVLGQKQPNRTTAASRCSTDVVRIGFDGLGGRTKFIQPTDTAIIRPLQVKPKARSKQKVRIKTGNSSSQPKLDTFLWQ</sequence>
<dbReference type="Proteomes" id="UP001488838">
    <property type="component" value="Unassembled WGS sequence"/>
</dbReference>
<evidence type="ECO:0000256" key="6">
    <source>
        <dbReference type="SAM" id="MobiDB-lite"/>
    </source>
</evidence>
<protein>
    <recommendedName>
        <fullName evidence="7">RING-type domain-containing protein</fullName>
    </recommendedName>
</protein>
<dbReference type="InterPro" id="IPR052639">
    <property type="entry name" value="TRAIP_ubiq-protein_ligase"/>
</dbReference>
<evidence type="ECO:0000256" key="1">
    <source>
        <dbReference type="ARBA" id="ARBA00022723"/>
    </source>
</evidence>
<accession>A0AAW0HCP6</accession>
<keyword evidence="1" id="KW-0479">Metal-binding</keyword>
<gene>
    <name evidence="8" type="ORF">U0070_022221</name>
</gene>
<reference evidence="8 9" key="1">
    <citation type="journal article" date="2023" name="bioRxiv">
        <title>Conserved and derived expression patterns and positive selection on dental genes reveal complex evolutionary context of ever-growing rodent molars.</title>
        <authorList>
            <person name="Calamari Z.T."/>
            <person name="Song A."/>
            <person name="Cohen E."/>
            <person name="Akter M."/>
            <person name="Roy R.D."/>
            <person name="Hallikas O."/>
            <person name="Christensen M.M."/>
            <person name="Li P."/>
            <person name="Marangoni P."/>
            <person name="Jernvall J."/>
            <person name="Klein O.D."/>
        </authorList>
    </citation>
    <scope>NUCLEOTIDE SEQUENCE [LARGE SCALE GENOMIC DNA]</scope>
    <source>
        <strain evidence="8">V071</strain>
    </source>
</reference>
<organism evidence="8 9">
    <name type="scientific">Myodes glareolus</name>
    <name type="common">Bank vole</name>
    <name type="synonym">Clethrionomys glareolus</name>
    <dbReference type="NCBI Taxonomy" id="447135"/>
    <lineage>
        <taxon>Eukaryota</taxon>
        <taxon>Metazoa</taxon>
        <taxon>Chordata</taxon>
        <taxon>Craniata</taxon>
        <taxon>Vertebrata</taxon>
        <taxon>Euteleostomi</taxon>
        <taxon>Mammalia</taxon>
        <taxon>Eutheria</taxon>
        <taxon>Euarchontoglires</taxon>
        <taxon>Glires</taxon>
        <taxon>Rodentia</taxon>
        <taxon>Myomorpha</taxon>
        <taxon>Muroidea</taxon>
        <taxon>Cricetidae</taxon>
        <taxon>Arvicolinae</taxon>
        <taxon>Myodes</taxon>
    </lineage>
</organism>
<evidence type="ECO:0000256" key="2">
    <source>
        <dbReference type="ARBA" id="ARBA00022771"/>
    </source>
</evidence>
<dbReference type="InterPro" id="IPR001841">
    <property type="entry name" value="Znf_RING"/>
</dbReference>
<dbReference type="AlphaFoldDB" id="A0AAW0HCP6"/>
<feature type="region of interest" description="Disordered" evidence="6">
    <location>
        <begin position="426"/>
        <end position="450"/>
    </location>
</feature>
<dbReference type="Gene3D" id="3.30.40.10">
    <property type="entry name" value="Zinc/RING finger domain, C3HC4 (zinc finger)"/>
    <property type="match status" value="1"/>
</dbReference>
<dbReference type="GO" id="GO:0031297">
    <property type="term" value="P:replication fork processing"/>
    <property type="evidence" value="ECO:0007669"/>
    <property type="project" value="TreeGrafter"/>
</dbReference>
<comment type="caution">
    <text evidence="8">The sequence shown here is derived from an EMBL/GenBank/DDBJ whole genome shotgun (WGS) entry which is preliminary data.</text>
</comment>
<dbReference type="PANTHER" id="PTHR46569:SF1">
    <property type="entry name" value="E3 UBIQUITIN-PROTEIN LIGASE RFWD3-RELATED"/>
    <property type="match status" value="1"/>
</dbReference>
<dbReference type="GO" id="GO:0005634">
    <property type="term" value="C:nucleus"/>
    <property type="evidence" value="ECO:0007669"/>
    <property type="project" value="TreeGrafter"/>
</dbReference>
<dbReference type="PANTHER" id="PTHR46569">
    <property type="entry name" value="E3 UBIQUITIN-PROTEIN LIGASE TRAIP"/>
    <property type="match status" value="1"/>
</dbReference>
<dbReference type="GO" id="GO:0008270">
    <property type="term" value="F:zinc ion binding"/>
    <property type="evidence" value="ECO:0007669"/>
    <property type="project" value="UniProtKB-KW"/>
</dbReference>
<dbReference type="SUPFAM" id="SSF57850">
    <property type="entry name" value="RING/U-box"/>
    <property type="match status" value="1"/>
</dbReference>
<keyword evidence="2 4" id="KW-0863">Zinc-finger</keyword>
<feature type="region of interest" description="Disordered" evidence="6">
    <location>
        <begin position="301"/>
        <end position="322"/>
    </location>
</feature>
<dbReference type="EMBL" id="JBBHLL010000539">
    <property type="protein sequence ID" value="KAK7800649.1"/>
    <property type="molecule type" value="Genomic_DNA"/>
</dbReference>
<dbReference type="GO" id="GO:0016567">
    <property type="term" value="P:protein ubiquitination"/>
    <property type="evidence" value="ECO:0007669"/>
    <property type="project" value="TreeGrafter"/>
</dbReference>
<name>A0AAW0HCP6_MYOGA</name>
<dbReference type="SUPFAM" id="SSF46579">
    <property type="entry name" value="Prefoldin"/>
    <property type="match status" value="1"/>
</dbReference>
<evidence type="ECO:0000256" key="4">
    <source>
        <dbReference type="PROSITE-ProRule" id="PRU00175"/>
    </source>
</evidence>
<feature type="coiled-coil region" evidence="5">
    <location>
        <begin position="76"/>
        <end position="258"/>
    </location>
</feature>
<dbReference type="SMART" id="SM00184">
    <property type="entry name" value="RING"/>
    <property type="match status" value="1"/>
</dbReference>
<feature type="compositionally biased region" description="Low complexity" evidence="6">
    <location>
        <begin position="306"/>
        <end position="315"/>
    </location>
</feature>
<evidence type="ECO:0000313" key="8">
    <source>
        <dbReference type="EMBL" id="KAK7800649.1"/>
    </source>
</evidence>
<evidence type="ECO:0000256" key="3">
    <source>
        <dbReference type="ARBA" id="ARBA00022833"/>
    </source>
</evidence>
<evidence type="ECO:0000256" key="5">
    <source>
        <dbReference type="SAM" id="Coils"/>
    </source>
</evidence>
<proteinExistence type="predicted"/>
<dbReference type="GO" id="GO:0061630">
    <property type="term" value="F:ubiquitin protein ligase activity"/>
    <property type="evidence" value="ECO:0007669"/>
    <property type="project" value="TreeGrafter"/>
</dbReference>
<feature type="compositionally biased region" description="Polar residues" evidence="6">
    <location>
        <begin position="435"/>
        <end position="450"/>
    </location>
</feature>